<keyword evidence="8" id="KW-1185">Reference proteome</keyword>
<keyword evidence="4" id="KW-0648">Protein biosynthesis</keyword>
<dbReference type="GO" id="GO:0006412">
    <property type="term" value="P:translation"/>
    <property type="evidence" value="ECO:0007669"/>
    <property type="project" value="UniProtKB-KW"/>
</dbReference>
<dbReference type="GO" id="GO:0005739">
    <property type="term" value="C:mitochondrion"/>
    <property type="evidence" value="ECO:0007669"/>
    <property type="project" value="TreeGrafter"/>
</dbReference>
<feature type="domain" description="Ribosome recycling factor" evidence="6">
    <location>
        <begin position="235"/>
        <end position="393"/>
    </location>
</feature>
<organism evidence="7 8">
    <name type="scientific">Crotalaria pallida</name>
    <name type="common">Smooth rattlebox</name>
    <name type="synonym">Crotalaria striata</name>
    <dbReference type="NCBI Taxonomy" id="3830"/>
    <lineage>
        <taxon>Eukaryota</taxon>
        <taxon>Viridiplantae</taxon>
        <taxon>Streptophyta</taxon>
        <taxon>Embryophyta</taxon>
        <taxon>Tracheophyta</taxon>
        <taxon>Spermatophyta</taxon>
        <taxon>Magnoliopsida</taxon>
        <taxon>eudicotyledons</taxon>
        <taxon>Gunneridae</taxon>
        <taxon>Pentapetalae</taxon>
        <taxon>rosids</taxon>
        <taxon>fabids</taxon>
        <taxon>Fabales</taxon>
        <taxon>Fabaceae</taxon>
        <taxon>Papilionoideae</taxon>
        <taxon>50 kb inversion clade</taxon>
        <taxon>genistoids sensu lato</taxon>
        <taxon>core genistoids</taxon>
        <taxon>Crotalarieae</taxon>
        <taxon>Crotalaria</taxon>
    </lineage>
</organism>
<evidence type="ECO:0000313" key="8">
    <source>
        <dbReference type="Proteomes" id="UP001372338"/>
    </source>
</evidence>
<dbReference type="PANTHER" id="PTHR20982:SF3">
    <property type="entry name" value="MITOCHONDRIAL RIBOSOME RECYCLING FACTOR PSEUDO 1"/>
    <property type="match status" value="1"/>
</dbReference>
<comment type="function">
    <text evidence="1">Responsible for the release of ribosomes from messenger RNA at the termination of chloroplastic protein biosynthesis.</text>
</comment>
<proteinExistence type="inferred from homology"/>
<dbReference type="Proteomes" id="UP001372338">
    <property type="component" value="Unassembled WGS sequence"/>
</dbReference>
<dbReference type="Pfam" id="PF01765">
    <property type="entry name" value="RRF"/>
    <property type="match status" value="1"/>
</dbReference>
<evidence type="ECO:0000256" key="2">
    <source>
        <dbReference type="ARBA" id="ARBA00005912"/>
    </source>
</evidence>
<comment type="caution">
    <text evidence="7">The sequence shown here is derived from an EMBL/GenBank/DDBJ whole genome shotgun (WGS) entry which is preliminary data.</text>
</comment>
<dbReference type="PANTHER" id="PTHR20982">
    <property type="entry name" value="RIBOSOME RECYCLING FACTOR"/>
    <property type="match status" value="1"/>
</dbReference>
<name>A0AAN9EPS5_CROPI</name>
<sequence length="402" mass="45561">MYSSLSWLIHTNIRNNIYNVYSYIAFNGFVVKELTLYASYFSTHVSEEETIQILRTSHRNFTYSMFGFALYSLQTRKQQREEAAASTCIYMVPNMEGFFVRDPFKFKVEHGVWLEPSKSKNSNFLCERGRRLMSAYVRRAFSCRTFFLLRSSVLHDYNSSLITRTPINNSMIDSSWVFNVPASNFVVESRRAFAKGRKSKDEAGVSTIEVPPDVLPNIKANAVSLMESAIGALSGELSKLRTGRASPGMLDHIVVEISGVKTHMNRVAIVSVIDQKTLSVNPYDPQTLKQLEDAIVSSPLGLNPKVDGDRLIAVIPPLTKEHIQAMSKLVTKACEESRLSIRRARQKAMDAIKKLYSNLPKDDIKRFEKEVDDLTKRFIKNAEDVCKAKEKEISQALIMEGI</sequence>
<evidence type="ECO:0000256" key="3">
    <source>
        <dbReference type="ARBA" id="ARBA00014063"/>
    </source>
</evidence>
<dbReference type="EMBL" id="JAYWIO010000005">
    <property type="protein sequence ID" value="KAK7258780.1"/>
    <property type="molecule type" value="Genomic_DNA"/>
</dbReference>
<evidence type="ECO:0000256" key="1">
    <source>
        <dbReference type="ARBA" id="ARBA00002952"/>
    </source>
</evidence>
<dbReference type="FunFam" id="3.30.1360.40:FF:000001">
    <property type="entry name" value="Ribosome-recycling factor"/>
    <property type="match status" value="1"/>
</dbReference>
<dbReference type="Gene3D" id="3.30.1360.40">
    <property type="match status" value="1"/>
</dbReference>
<reference evidence="7 8" key="1">
    <citation type="submission" date="2024-01" db="EMBL/GenBank/DDBJ databases">
        <title>The genomes of 5 underutilized Papilionoideae crops provide insights into root nodulation and disease resistanc.</title>
        <authorList>
            <person name="Yuan L."/>
        </authorList>
    </citation>
    <scope>NUCLEOTIDE SEQUENCE [LARGE SCALE GENOMIC DNA]</scope>
    <source>
        <strain evidence="7">ZHUSHIDOU_FW_LH</strain>
        <tissue evidence="7">Leaf</tissue>
    </source>
</reference>
<dbReference type="InterPro" id="IPR002661">
    <property type="entry name" value="Ribosome_recyc_fac"/>
</dbReference>
<dbReference type="Gene3D" id="1.10.132.20">
    <property type="entry name" value="Ribosome-recycling factor"/>
    <property type="match status" value="1"/>
</dbReference>
<dbReference type="InterPro" id="IPR023584">
    <property type="entry name" value="Ribosome_recyc_fac_dom"/>
</dbReference>
<evidence type="ECO:0000256" key="5">
    <source>
        <dbReference type="ARBA" id="ARBA00032397"/>
    </source>
</evidence>
<evidence type="ECO:0000256" key="4">
    <source>
        <dbReference type="ARBA" id="ARBA00022917"/>
    </source>
</evidence>
<evidence type="ECO:0000259" key="6">
    <source>
        <dbReference type="Pfam" id="PF01765"/>
    </source>
</evidence>
<protein>
    <recommendedName>
        <fullName evidence="3">Ribosome-recycling factor, chloroplastic</fullName>
    </recommendedName>
    <alternativeName>
        <fullName evidence="5">Ribosome-releasing factor, chloroplastic</fullName>
    </alternativeName>
</protein>
<dbReference type="GO" id="GO:0043023">
    <property type="term" value="F:ribosomal large subunit binding"/>
    <property type="evidence" value="ECO:0007669"/>
    <property type="project" value="TreeGrafter"/>
</dbReference>
<comment type="similarity">
    <text evidence="2">Belongs to the RRF family.</text>
</comment>
<evidence type="ECO:0000313" key="7">
    <source>
        <dbReference type="EMBL" id="KAK7258780.1"/>
    </source>
</evidence>
<accession>A0AAN9EPS5</accession>
<dbReference type="AlphaFoldDB" id="A0AAN9EPS5"/>
<dbReference type="SUPFAM" id="SSF55194">
    <property type="entry name" value="Ribosome recycling factor, RRF"/>
    <property type="match status" value="1"/>
</dbReference>
<gene>
    <name evidence="7" type="ORF">RIF29_24366</name>
</gene>
<dbReference type="InterPro" id="IPR036191">
    <property type="entry name" value="RRF_sf"/>
</dbReference>